<evidence type="ECO:0000313" key="1">
    <source>
        <dbReference type="EMBL" id="ARO87045.1"/>
    </source>
</evidence>
<sequence>MGVIFGWAVGRSFAGLAMARRFKVIMAHIASSPYTTIDTFYNSRLHAAPACVVLSWLPSPLAPFHGGTVLNDLTKRFG</sequence>
<dbReference type="Proteomes" id="UP000012179">
    <property type="component" value="Chromosome"/>
</dbReference>
<accession>A0A1W6SMN3</accession>
<organism evidence="1 2">
    <name type="scientific">Nitrosospira lacus</name>
    <dbReference type="NCBI Taxonomy" id="1288494"/>
    <lineage>
        <taxon>Bacteria</taxon>
        <taxon>Pseudomonadati</taxon>
        <taxon>Pseudomonadota</taxon>
        <taxon>Betaproteobacteria</taxon>
        <taxon>Nitrosomonadales</taxon>
        <taxon>Nitrosomonadaceae</taxon>
        <taxon>Nitrosospira</taxon>
    </lineage>
</organism>
<evidence type="ECO:0000313" key="2">
    <source>
        <dbReference type="Proteomes" id="UP000012179"/>
    </source>
</evidence>
<dbReference type="EMBL" id="CP021106">
    <property type="protein sequence ID" value="ARO87045.1"/>
    <property type="molecule type" value="Genomic_DNA"/>
</dbReference>
<protein>
    <submittedName>
        <fullName evidence="1">Uncharacterized protein</fullName>
    </submittedName>
</protein>
<proteinExistence type="predicted"/>
<gene>
    <name evidence="1" type="ORF">EBAPG3_004230</name>
</gene>
<name>A0A1W6SMN3_9PROT</name>
<reference evidence="1 2" key="1">
    <citation type="journal article" date="2015" name="Int. J. Syst. Evol. Microbiol.">
        <title>Nitrosospira lacus sp. nov., a psychrotolerant, ammonia-oxidizing bacterium from sandy lake sediment.</title>
        <authorList>
            <person name="Urakawa H."/>
            <person name="Garcia J.C."/>
            <person name="Nielsen J.L."/>
            <person name="Le V.Q."/>
            <person name="Kozlowski J.A."/>
            <person name="Stein L.Y."/>
            <person name="Lim C.K."/>
            <person name="Pommerening-Roser A."/>
            <person name="Martens-Habbena W."/>
            <person name="Stahl D.A."/>
            <person name="Klotz M.G."/>
        </authorList>
    </citation>
    <scope>NUCLEOTIDE SEQUENCE [LARGE SCALE GENOMIC DNA]</scope>
    <source>
        <strain evidence="1 2">APG3</strain>
    </source>
</reference>
<keyword evidence="2" id="KW-1185">Reference proteome</keyword>
<dbReference type="AlphaFoldDB" id="A0A1W6SMN3"/>
<dbReference type="KEGG" id="nlc:EBAPG3_004230"/>